<dbReference type="SUPFAM" id="SSF46626">
    <property type="entry name" value="Cytochrome c"/>
    <property type="match status" value="1"/>
</dbReference>
<evidence type="ECO:0000256" key="1">
    <source>
        <dbReference type="ARBA" id="ARBA00004651"/>
    </source>
</evidence>
<sequence>MTVGTPRSRSGPSTGTSWTPSGWPSSSASTSRPTCGERHARNRTRHWRQASRSAPLGGERQGPRVRHRGGARSLGHSGSSGLRPGQSRVLPARIPAPCPAPRLGRAAPCAPGGHGGRLRHRRGRELSRLPELAENRRRGRRRAQASDRGRRGPHALHGRLGPLDRGAVRCGPHLRCARIVPGVVMRRLAGSSLIMAPLLAPGAAWAHAGSESASGSGSGPSWLWLALSLLVLGALYARGWTRLRGRSAAQAIGPWQAGAFAAGSLTLAAALAPQADRVADQLFSAHMVQHLALILLAAPLYSLGRTGVALLAGLPRSWRTGLGKALVTTGLVRLSGSAAGAVLSWILFCGVFAFWHLPGPYGWSLGHAWGHVFEHATFFASAIAFWSVVLAPSARAVGFGGRLLSVTTAAVVSGLPGALMILANRPFYPVHAATARAWGVTPVEDQQLAGLIMWIPAGFVYLGVICWLTVAWLREAKRRAVLAARPTAALMVAIGVLLALPGCEPREAQANLGLGDAKKGAALIADIGCGSCHTIPGVGGADGLVGPPLAQMGQRVYIAGMLRNTPENMVLWLRNPQAVVPGNVMPNMRLSETDARDIAAYLATLR</sequence>
<evidence type="ECO:0000256" key="4">
    <source>
        <dbReference type="ARBA" id="ARBA00022692"/>
    </source>
</evidence>
<feature type="transmembrane region" description="Helical" evidence="11">
    <location>
        <begin position="252"/>
        <end position="272"/>
    </location>
</feature>
<gene>
    <name evidence="13" type="ORF">SLNSH_23115</name>
</gene>
<dbReference type="AlphaFoldDB" id="A0A2T1HLW6"/>
<comment type="caution">
    <text evidence="13">The sequence shown here is derived from an EMBL/GenBank/DDBJ whole genome shotgun (WGS) entry which is preliminary data.</text>
</comment>
<feature type="compositionally biased region" description="Low complexity" evidence="10">
    <location>
        <begin position="1"/>
        <end position="34"/>
    </location>
</feature>
<dbReference type="PROSITE" id="PS51007">
    <property type="entry name" value="CYTC"/>
    <property type="match status" value="1"/>
</dbReference>
<feature type="transmembrane region" description="Helical" evidence="11">
    <location>
        <begin position="221"/>
        <end position="240"/>
    </location>
</feature>
<feature type="transmembrane region" description="Helical" evidence="11">
    <location>
        <begin position="451"/>
        <end position="473"/>
    </location>
</feature>
<dbReference type="GO" id="GO:0005886">
    <property type="term" value="C:plasma membrane"/>
    <property type="evidence" value="ECO:0007669"/>
    <property type="project" value="UniProtKB-SubCell"/>
</dbReference>
<dbReference type="GO" id="GO:0020037">
    <property type="term" value="F:heme binding"/>
    <property type="evidence" value="ECO:0007669"/>
    <property type="project" value="InterPro"/>
</dbReference>
<dbReference type="Gene3D" id="1.10.760.10">
    <property type="entry name" value="Cytochrome c-like domain"/>
    <property type="match status" value="1"/>
</dbReference>
<feature type="compositionally biased region" description="Basic and acidic residues" evidence="10">
    <location>
        <begin position="124"/>
        <end position="136"/>
    </location>
</feature>
<keyword evidence="8 11" id="KW-0472">Membrane</keyword>
<feature type="transmembrane region" description="Helical" evidence="11">
    <location>
        <begin position="292"/>
        <end position="314"/>
    </location>
</feature>
<feature type="transmembrane region" description="Helical" evidence="11">
    <location>
        <begin position="480"/>
        <end position="500"/>
    </location>
</feature>
<keyword evidence="7 9" id="KW-0408">Iron</keyword>
<evidence type="ECO:0000313" key="14">
    <source>
        <dbReference type="Proteomes" id="UP000239772"/>
    </source>
</evidence>
<comment type="subcellular location">
    <subcellularLocation>
        <location evidence="1">Cell membrane</location>
        <topology evidence="1">Multi-pass membrane protein</topology>
    </subcellularLocation>
</comment>
<keyword evidence="2" id="KW-1003">Cell membrane</keyword>
<dbReference type="InterPro" id="IPR009056">
    <property type="entry name" value="Cyt_c-like_dom"/>
</dbReference>
<feature type="transmembrane region" description="Helical" evidence="11">
    <location>
        <begin position="369"/>
        <end position="391"/>
    </location>
</feature>
<reference evidence="14" key="1">
    <citation type="submission" date="2018-03" db="EMBL/GenBank/DDBJ databases">
        <authorList>
            <person name="Sun L."/>
            <person name="Liu H."/>
            <person name="Chen W."/>
            <person name="Huang K."/>
            <person name="Liu W."/>
            <person name="Gao X."/>
        </authorList>
    </citation>
    <scope>NUCLEOTIDE SEQUENCE [LARGE SCALE GENOMIC DNA]</scope>
    <source>
        <strain evidence="14">SH9</strain>
    </source>
</reference>
<evidence type="ECO:0000256" key="9">
    <source>
        <dbReference type="PROSITE-ProRule" id="PRU00433"/>
    </source>
</evidence>
<protein>
    <recommendedName>
        <fullName evidence="12">Cytochrome c domain-containing protein</fullName>
    </recommendedName>
</protein>
<dbReference type="SMR" id="A0A2T1HLW6"/>
<feature type="transmembrane region" description="Helical" evidence="11">
    <location>
        <begin position="403"/>
        <end position="423"/>
    </location>
</feature>
<evidence type="ECO:0000313" key="13">
    <source>
        <dbReference type="EMBL" id="PSC02626.1"/>
    </source>
</evidence>
<feature type="domain" description="Cytochrome c" evidence="12">
    <location>
        <begin position="515"/>
        <end position="606"/>
    </location>
</feature>
<proteinExistence type="predicted"/>
<dbReference type="GO" id="GO:0009055">
    <property type="term" value="F:electron transfer activity"/>
    <property type="evidence" value="ECO:0007669"/>
    <property type="project" value="InterPro"/>
</dbReference>
<accession>A0A2T1HLW6</accession>
<evidence type="ECO:0000259" key="12">
    <source>
        <dbReference type="PROSITE" id="PS51007"/>
    </source>
</evidence>
<feature type="compositionally biased region" description="Low complexity" evidence="10">
    <location>
        <begin position="71"/>
        <end position="83"/>
    </location>
</feature>
<organism evidence="13 14">
    <name type="scientific">Alsobacter soli</name>
    <dbReference type="NCBI Taxonomy" id="2109933"/>
    <lineage>
        <taxon>Bacteria</taxon>
        <taxon>Pseudomonadati</taxon>
        <taxon>Pseudomonadota</taxon>
        <taxon>Alphaproteobacteria</taxon>
        <taxon>Hyphomicrobiales</taxon>
        <taxon>Alsobacteraceae</taxon>
        <taxon>Alsobacter</taxon>
    </lineage>
</organism>
<dbReference type="InterPro" id="IPR019108">
    <property type="entry name" value="Caa3_assmbl_CtaG-rel"/>
</dbReference>
<dbReference type="EMBL" id="PVZS01000045">
    <property type="protein sequence ID" value="PSC02626.1"/>
    <property type="molecule type" value="Genomic_DNA"/>
</dbReference>
<evidence type="ECO:0000256" key="11">
    <source>
        <dbReference type="SAM" id="Phobius"/>
    </source>
</evidence>
<dbReference type="InterPro" id="IPR036909">
    <property type="entry name" value="Cyt_c-like_dom_sf"/>
</dbReference>
<keyword evidence="6 11" id="KW-1133">Transmembrane helix</keyword>
<keyword evidence="4 11" id="KW-0812">Transmembrane</keyword>
<dbReference type="Pfam" id="PF00034">
    <property type="entry name" value="Cytochrom_C"/>
    <property type="match status" value="1"/>
</dbReference>
<name>A0A2T1HLW6_9HYPH</name>
<feature type="region of interest" description="Disordered" evidence="10">
    <location>
        <begin position="1"/>
        <end position="162"/>
    </location>
</feature>
<evidence type="ECO:0000256" key="8">
    <source>
        <dbReference type="ARBA" id="ARBA00023136"/>
    </source>
</evidence>
<keyword evidence="14" id="KW-1185">Reference proteome</keyword>
<dbReference type="Pfam" id="PF09678">
    <property type="entry name" value="Caa3_CtaG"/>
    <property type="match status" value="1"/>
</dbReference>
<dbReference type="Proteomes" id="UP000239772">
    <property type="component" value="Unassembled WGS sequence"/>
</dbReference>
<evidence type="ECO:0000256" key="7">
    <source>
        <dbReference type="ARBA" id="ARBA00023004"/>
    </source>
</evidence>
<keyword evidence="3 9" id="KW-0349">Heme</keyword>
<evidence type="ECO:0000256" key="2">
    <source>
        <dbReference type="ARBA" id="ARBA00022475"/>
    </source>
</evidence>
<keyword evidence="5 9" id="KW-0479">Metal-binding</keyword>
<evidence type="ECO:0000256" key="5">
    <source>
        <dbReference type="ARBA" id="ARBA00022723"/>
    </source>
</evidence>
<dbReference type="GO" id="GO:0046872">
    <property type="term" value="F:metal ion binding"/>
    <property type="evidence" value="ECO:0007669"/>
    <property type="project" value="UniProtKB-KW"/>
</dbReference>
<feature type="compositionally biased region" description="Basic residues" evidence="10">
    <location>
        <begin position="40"/>
        <end position="49"/>
    </location>
</feature>
<feature type="transmembrane region" description="Helical" evidence="11">
    <location>
        <begin position="188"/>
        <end position="209"/>
    </location>
</feature>
<evidence type="ECO:0000256" key="3">
    <source>
        <dbReference type="ARBA" id="ARBA00022617"/>
    </source>
</evidence>
<evidence type="ECO:0000256" key="6">
    <source>
        <dbReference type="ARBA" id="ARBA00022989"/>
    </source>
</evidence>
<evidence type="ECO:0000256" key="10">
    <source>
        <dbReference type="SAM" id="MobiDB-lite"/>
    </source>
</evidence>
<feature type="transmembrane region" description="Helical" evidence="11">
    <location>
        <begin position="334"/>
        <end position="357"/>
    </location>
</feature>